<feature type="compositionally biased region" description="Polar residues" evidence="1">
    <location>
        <begin position="57"/>
        <end position="74"/>
    </location>
</feature>
<accession>A0A251XGK4</accession>
<sequence>MRQPGNRASTSATRAASTAGIVAFTSTWSRKGAGGSVQPKSMAAASQAADSASSYSMNGENSVQPSGPSMSRASRTSRPRKRVRSGRATTRAVASRSSRAGSMDPASHPRAASGAPPRLDAW</sequence>
<evidence type="ECO:0000313" key="3">
    <source>
        <dbReference type="Proteomes" id="UP000195062"/>
    </source>
</evidence>
<comment type="caution">
    <text evidence="2">The sequence shown here is derived from an EMBL/GenBank/DDBJ whole genome shotgun (WGS) entry which is preliminary data.</text>
</comment>
<dbReference type="EMBL" id="MDHH01000004">
    <property type="protein sequence ID" value="OUE01033.1"/>
    <property type="molecule type" value="Genomic_DNA"/>
</dbReference>
<feature type="compositionally biased region" description="Low complexity" evidence="1">
    <location>
        <begin position="7"/>
        <end position="19"/>
    </location>
</feature>
<feature type="region of interest" description="Disordered" evidence="1">
    <location>
        <begin position="25"/>
        <end position="122"/>
    </location>
</feature>
<feature type="compositionally biased region" description="Low complexity" evidence="1">
    <location>
        <begin position="41"/>
        <end position="56"/>
    </location>
</feature>
<feature type="compositionally biased region" description="Low complexity" evidence="1">
    <location>
        <begin position="86"/>
        <end position="102"/>
    </location>
</feature>
<dbReference type="Proteomes" id="UP000195062">
    <property type="component" value="Unassembled WGS sequence"/>
</dbReference>
<name>A0A251XGK4_CLAMM</name>
<dbReference type="AlphaFoldDB" id="A0A251XGK4"/>
<evidence type="ECO:0000256" key="1">
    <source>
        <dbReference type="SAM" id="MobiDB-lite"/>
    </source>
</evidence>
<organism evidence="2 3">
    <name type="scientific">Clavibacter michiganensis subsp. michiganensis</name>
    <dbReference type="NCBI Taxonomy" id="33013"/>
    <lineage>
        <taxon>Bacteria</taxon>
        <taxon>Bacillati</taxon>
        <taxon>Actinomycetota</taxon>
        <taxon>Actinomycetes</taxon>
        <taxon>Micrococcales</taxon>
        <taxon>Microbacteriaceae</taxon>
        <taxon>Clavibacter</taxon>
    </lineage>
</organism>
<protein>
    <submittedName>
        <fullName evidence="2">Uncharacterized protein</fullName>
    </submittedName>
</protein>
<feature type="region of interest" description="Disordered" evidence="1">
    <location>
        <begin position="1"/>
        <end position="20"/>
    </location>
</feature>
<gene>
    <name evidence="2" type="ORF">CMMCAS07_16455</name>
</gene>
<feature type="compositionally biased region" description="Basic residues" evidence="1">
    <location>
        <begin position="75"/>
        <end position="85"/>
    </location>
</feature>
<keyword evidence="3" id="KW-1185">Reference proteome</keyword>
<reference evidence="2 3" key="1">
    <citation type="submission" date="2016-08" db="EMBL/GenBank/DDBJ databases">
        <title>Genome sequence of Clavibacter michiganensis subsp. michiganensis strain CASJ007.</title>
        <authorList>
            <person name="Thapa S.P."/>
            <person name="Coaker G."/>
        </authorList>
    </citation>
    <scope>NUCLEOTIDE SEQUENCE [LARGE SCALE GENOMIC DNA]</scope>
    <source>
        <strain evidence="2">CASJ007</strain>
    </source>
</reference>
<proteinExistence type="predicted"/>
<evidence type="ECO:0000313" key="2">
    <source>
        <dbReference type="EMBL" id="OUE01033.1"/>
    </source>
</evidence>